<name>A0A7X6L8P2_9NOCA</name>
<evidence type="ECO:0000313" key="3">
    <source>
        <dbReference type="EMBL" id="NKY29803.1"/>
    </source>
</evidence>
<keyword evidence="4" id="KW-1185">Reference proteome</keyword>
<sequence length="294" mass="31155">MSDYDAVVVGTGSAEPAAAALQRADARTPATRGGYSRYVALGDSQTEGVGDGDDRIGVRGLADRLAERLAEDNPDLRYANLAVRGKLARQVHAEQLDAALALRPDLATVIAGVNDLLRPGFDADEVAGHLDAMFAALTAQGAVVATVTFPDIARITPLARPFSTRVTALNLRIRDSAASHGVVVAETARHAVVTDPRLWSPDRLHASPLGHQRIADALAHALRLPSADDSWTSPVRPPLVARGPASAAAYELRWAATFLGPWLRRRATGRSSGDGRTAKRPGLGPVRDNRNPTE</sequence>
<gene>
    <name evidence="3" type="ORF">HGB38_26860</name>
</gene>
<comment type="caution">
    <text evidence="3">The sequence shown here is derived from an EMBL/GenBank/DDBJ whole genome shotgun (WGS) entry which is preliminary data.</text>
</comment>
<dbReference type="Gene3D" id="3.40.50.1110">
    <property type="entry name" value="SGNH hydrolase"/>
    <property type="match status" value="1"/>
</dbReference>
<dbReference type="InterPro" id="IPR036514">
    <property type="entry name" value="SGNH_hydro_sf"/>
</dbReference>
<dbReference type="SUPFAM" id="SSF52266">
    <property type="entry name" value="SGNH hydrolase"/>
    <property type="match status" value="1"/>
</dbReference>
<keyword evidence="3" id="KW-0378">Hydrolase</keyword>
<dbReference type="Proteomes" id="UP000540698">
    <property type="component" value="Unassembled WGS sequence"/>
</dbReference>
<dbReference type="GO" id="GO:0016787">
    <property type="term" value="F:hydrolase activity"/>
    <property type="evidence" value="ECO:0007669"/>
    <property type="project" value="UniProtKB-KW"/>
</dbReference>
<evidence type="ECO:0000256" key="1">
    <source>
        <dbReference type="SAM" id="MobiDB-lite"/>
    </source>
</evidence>
<dbReference type="PANTHER" id="PTHR43784">
    <property type="entry name" value="GDSL-LIKE LIPASE/ACYLHYDROLASE, PUTATIVE (AFU_ORTHOLOGUE AFUA_2G00820)-RELATED"/>
    <property type="match status" value="1"/>
</dbReference>
<feature type="domain" description="SGNH hydrolase-type esterase" evidence="2">
    <location>
        <begin position="40"/>
        <end position="213"/>
    </location>
</feature>
<proteinExistence type="predicted"/>
<protein>
    <submittedName>
        <fullName evidence="3">SGNH/GDSL hydrolase family protein</fullName>
    </submittedName>
</protein>
<dbReference type="InterPro" id="IPR053140">
    <property type="entry name" value="GDSL_Rv0518-like"/>
</dbReference>
<dbReference type="EMBL" id="JAAXOS010000014">
    <property type="protein sequence ID" value="NKY29803.1"/>
    <property type="molecule type" value="Genomic_DNA"/>
</dbReference>
<feature type="region of interest" description="Disordered" evidence="1">
    <location>
        <begin position="266"/>
        <end position="294"/>
    </location>
</feature>
<evidence type="ECO:0000259" key="2">
    <source>
        <dbReference type="Pfam" id="PF13472"/>
    </source>
</evidence>
<accession>A0A7X6L8P2</accession>
<dbReference type="InterPro" id="IPR013830">
    <property type="entry name" value="SGNH_hydro"/>
</dbReference>
<dbReference type="PANTHER" id="PTHR43784:SF2">
    <property type="entry name" value="GDSL-LIKE LIPASE_ACYLHYDROLASE, PUTATIVE (AFU_ORTHOLOGUE AFUA_2G00820)-RELATED"/>
    <property type="match status" value="1"/>
</dbReference>
<dbReference type="CDD" id="cd01832">
    <property type="entry name" value="SGNH_hydrolase_like_1"/>
    <property type="match status" value="1"/>
</dbReference>
<dbReference type="AlphaFoldDB" id="A0A7X6L8P2"/>
<dbReference type="Pfam" id="PF13472">
    <property type="entry name" value="Lipase_GDSL_2"/>
    <property type="match status" value="1"/>
</dbReference>
<reference evidence="3 4" key="1">
    <citation type="submission" date="2020-04" db="EMBL/GenBank/DDBJ databases">
        <title>MicrobeNet Type strains.</title>
        <authorList>
            <person name="Nicholson A.C."/>
        </authorList>
    </citation>
    <scope>NUCLEOTIDE SEQUENCE [LARGE SCALE GENOMIC DNA]</scope>
    <source>
        <strain evidence="3 4">DSM 44956</strain>
    </source>
</reference>
<dbReference type="RefSeq" id="WP_084499096.1">
    <property type="nucleotide sequence ID" value="NZ_JAAXOS010000014.1"/>
</dbReference>
<organism evidence="3 4">
    <name type="scientific">Nocardia gamkensis</name>
    <dbReference type="NCBI Taxonomy" id="352869"/>
    <lineage>
        <taxon>Bacteria</taxon>
        <taxon>Bacillati</taxon>
        <taxon>Actinomycetota</taxon>
        <taxon>Actinomycetes</taxon>
        <taxon>Mycobacteriales</taxon>
        <taxon>Nocardiaceae</taxon>
        <taxon>Nocardia</taxon>
    </lineage>
</organism>
<evidence type="ECO:0000313" key="4">
    <source>
        <dbReference type="Proteomes" id="UP000540698"/>
    </source>
</evidence>